<dbReference type="FunFam" id="2.30.42.10:FF:000063">
    <property type="entry name" value="Peptidase, S41 family"/>
    <property type="match status" value="1"/>
</dbReference>
<evidence type="ECO:0000313" key="8">
    <source>
        <dbReference type="EMBL" id="OGY11483.1"/>
    </source>
</evidence>
<keyword evidence="3 5" id="KW-0378">Hydrolase</keyword>
<dbReference type="AlphaFoldDB" id="A0A1G1V7Z9"/>
<dbReference type="GO" id="GO:0008236">
    <property type="term" value="F:serine-type peptidase activity"/>
    <property type="evidence" value="ECO:0007669"/>
    <property type="project" value="UniProtKB-KW"/>
</dbReference>
<comment type="caution">
    <text evidence="8">The sequence shown here is derived from an EMBL/GenBank/DDBJ whole genome shotgun (WGS) entry which is preliminary data.</text>
</comment>
<dbReference type="InterPro" id="IPR029045">
    <property type="entry name" value="ClpP/crotonase-like_dom_sf"/>
</dbReference>
<reference evidence="8 9" key="1">
    <citation type="journal article" date="2016" name="Nat. Commun.">
        <title>Thousands of microbial genomes shed light on interconnected biogeochemical processes in an aquifer system.</title>
        <authorList>
            <person name="Anantharaman K."/>
            <person name="Brown C.T."/>
            <person name="Hug L.A."/>
            <person name="Sharon I."/>
            <person name="Castelle C.J."/>
            <person name="Probst A.J."/>
            <person name="Thomas B.C."/>
            <person name="Singh A."/>
            <person name="Wilkins M.J."/>
            <person name="Karaoz U."/>
            <person name="Brodie E.L."/>
            <person name="Williams K.H."/>
            <person name="Hubbard S.S."/>
            <person name="Banfield J.F."/>
        </authorList>
    </citation>
    <scope>NUCLEOTIDE SEQUENCE [LARGE SCALE GENOMIC DNA]</scope>
</reference>
<dbReference type="Gene3D" id="2.30.42.10">
    <property type="match status" value="1"/>
</dbReference>
<evidence type="ECO:0000256" key="5">
    <source>
        <dbReference type="RuleBase" id="RU004404"/>
    </source>
</evidence>
<dbReference type="PANTHER" id="PTHR32060">
    <property type="entry name" value="TAIL-SPECIFIC PROTEASE"/>
    <property type="match status" value="1"/>
</dbReference>
<dbReference type="GO" id="GO:0004175">
    <property type="term" value="F:endopeptidase activity"/>
    <property type="evidence" value="ECO:0007669"/>
    <property type="project" value="TreeGrafter"/>
</dbReference>
<dbReference type="Pfam" id="PF22694">
    <property type="entry name" value="CtpB_N-like"/>
    <property type="match status" value="1"/>
</dbReference>
<evidence type="ECO:0000256" key="1">
    <source>
        <dbReference type="ARBA" id="ARBA00009179"/>
    </source>
</evidence>
<dbReference type="InterPro" id="IPR055210">
    <property type="entry name" value="CtpA/B_N"/>
</dbReference>
<dbReference type="SMART" id="SM00245">
    <property type="entry name" value="TSPc"/>
    <property type="match status" value="1"/>
</dbReference>
<evidence type="ECO:0000313" key="9">
    <source>
        <dbReference type="Proteomes" id="UP000178319"/>
    </source>
</evidence>
<evidence type="ECO:0000256" key="4">
    <source>
        <dbReference type="ARBA" id="ARBA00022825"/>
    </source>
</evidence>
<dbReference type="NCBIfam" id="TIGR00225">
    <property type="entry name" value="prc"/>
    <property type="match status" value="1"/>
</dbReference>
<protein>
    <recommendedName>
        <fullName evidence="7">PDZ domain-containing protein</fullName>
    </recommendedName>
</protein>
<dbReference type="InterPro" id="IPR041489">
    <property type="entry name" value="PDZ_6"/>
</dbReference>
<dbReference type="GO" id="GO:0007165">
    <property type="term" value="P:signal transduction"/>
    <property type="evidence" value="ECO:0007669"/>
    <property type="project" value="TreeGrafter"/>
</dbReference>
<evidence type="ECO:0000256" key="3">
    <source>
        <dbReference type="ARBA" id="ARBA00022801"/>
    </source>
</evidence>
<dbReference type="PROSITE" id="PS50106">
    <property type="entry name" value="PDZ"/>
    <property type="match status" value="1"/>
</dbReference>
<proteinExistence type="inferred from homology"/>
<evidence type="ECO:0000259" key="7">
    <source>
        <dbReference type="PROSITE" id="PS50106"/>
    </source>
</evidence>
<keyword evidence="6" id="KW-0812">Transmembrane</keyword>
<dbReference type="SUPFAM" id="SSF52096">
    <property type="entry name" value="ClpP/crotonase"/>
    <property type="match status" value="1"/>
</dbReference>
<dbReference type="Pfam" id="PF03572">
    <property type="entry name" value="Peptidase_S41"/>
    <property type="match status" value="1"/>
</dbReference>
<dbReference type="CDD" id="cd07560">
    <property type="entry name" value="Peptidase_S41_CPP"/>
    <property type="match status" value="1"/>
</dbReference>
<dbReference type="InterPro" id="IPR005151">
    <property type="entry name" value="Tail-specific_protease"/>
</dbReference>
<dbReference type="Pfam" id="PF17820">
    <property type="entry name" value="PDZ_6"/>
    <property type="match status" value="1"/>
</dbReference>
<dbReference type="Gene3D" id="3.30.750.44">
    <property type="match status" value="1"/>
</dbReference>
<dbReference type="Proteomes" id="UP000178319">
    <property type="component" value="Unassembled WGS sequence"/>
</dbReference>
<dbReference type="EMBL" id="MHBZ01000017">
    <property type="protein sequence ID" value="OGY11483.1"/>
    <property type="molecule type" value="Genomic_DNA"/>
</dbReference>
<evidence type="ECO:0000256" key="2">
    <source>
        <dbReference type="ARBA" id="ARBA00022670"/>
    </source>
</evidence>
<comment type="similarity">
    <text evidence="1 5">Belongs to the peptidase S41A family.</text>
</comment>
<dbReference type="SUPFAM" id="SSF50156">
    <property type="entry name" value="PDZ domain-like"/>
    <property type="match status" value="1"/>
</dbReference>
<dbReference type="SMART" id="SM00228">
    <property type="entry name" value="PDZ"/>
    <property type="match status" value="1"/>
</dbReference>
<dbReference type="STRING" id="1797516.A3D26_04640"/>
<dbReference type="Gene3D" id="3.90.226.10">
    <property type="entry name" value="2-enoyl-CoA Hydratase, Chain A, domain 1"/>
    <property type="match status" value="1"/>
</dbReference>
<dbReference type="CDD" id="cd06782">
    <property type="entry name" value="cpPDZ_CPP-like"/>
    <property type="match status" value="1"/>
</dbReference>
<keyword evidence="4 5" id="KW-0720">Serine protease</keyword>
<feature type="domain" description="PDZ" evidence="7">
    <location>
        <begin position="110"/>
        <end position="198"/>
    </location>
</feature>
<accession>A0A1G1V7Z9</accession>
<dbReference type="PANTHER" id="PTHR32060:SF30">
    <property type="entry name" value="CARBOXY-TERMINAL PROCESSING PROTEASE CTPA"/>
    <property type="match status" value="1"/>
</dbReference>
<dbReference type="GO" id="GO:0006508">
    <property type="term" value="P:proteolysis"/>
    <property type="evidence" value="ECO:0007669"/>
    <property type="project" value="UniProtKB-KW"/>
</dbReference>
<name>A0A1G1V7Z9_9BACT</name>
<sequence>MRLTLPKIRKFSFYAGVLLLTFATGWFARERIAGLGSSIPLLGNVSVDRTVPSNRSDVHFGLFWQVWDKLESDYYDKSKLNKEEMVLGAIKGMVSSLDDPYTAFLPPEEQKRTQEDLSGEFEGVGIEIGFRGARLTVIAPLPGSPAEKAGVRAGDYVVGIQDKDKKLDAGTGGMSLIDAVEAIRGKAGSKVTLIISREGTDKPLELAIARAKIEVPSVVLTFKGEKEDVAYLQLKRFGGNTDPEWVEAVEQIKNRNPRALILDLRNNPGGYLTGATDVASDFLTSGTVVIQEGVRGKKELKANGIPRLPSIKMVVLVNAGSASASEIVAGALKDNNRAKIVGQKTFGKGTIQEARPINGNSGLHITVAKWLTPNGTWVHEKGLEPDIEVEDKQDTTDIDEQLQKALELL</sequence>
<feature type="transmembrane region" description="Helical" evidence="6">
    <location>
        <begin position="12"/>
        <end position="28"/>
    </location>
</feature>
<dbReference type="InterPro" id="IPR036034">
    <property type="entry name" value="PDZ_sf"/>
</dbReference>
<evidence type="ECO:0000256" key="6">
    <source>
        <dbReference type="SAM" id="Phobius"/>
    </source>
</evidence>
<organism evidence="8 9">
    <name type="scientific">Candidatus Blackburnbacteria bacterium RIFCSPHIGHO2_02_FULL_44_20</name>
    <dbReference type="NCBI Taxonomy" id="1797516"/>
    <lineage>
        <taxon>Bacteria</taxon>
        <taxon>Candidatus Blackburniibacteriota</taxon>
    </lineage>
</organism>
<gene>
    <name evidence="8" type="ORF">A3D26_04640</name>
</gene>
<dbReference type="GO" id="GO:0030288">
    <property type="term" value="C:outer membrane-bounded periplasmic space"/>
    <property type="evidence" value="ECO:0007669"/>
    <property type="project" value="TreeGrafter"/>
</dbReference>
<keyword evidence="6" id="KW-0472">Membrane</keyword>
<keyword evidence="2 5" id="KW-0645">Protease</keyword>
<dbReference type="InterPro" id="IPR004447">
    <property type="entry name" value="Peptidase_S41A"/>
</dbReference>
<keyword evidence="6" id="KW-1133">Transmembrane helix</keyword>
<dbReference type="InterPro" id="IPR001478">
    <property type="entry name" value="PDZ"/>
</dbReference>